<feature type="domain" description="C2H2-type" evidence="18">
    <location>
        <begin position="750"/>
        <end position="777"/>
    </location>
</feature>
<dbReference type="FunFam" id="3.30.160.60:FF:000708">
    <property type="entry name" value="Sal-like protein 1"/>
    <property type="match status" value="1"/>
</dbReference>
<evidence type="ECO:0000256" key="11">
    <source>
        <dbReference type="ARBA" id="ARBA00023163"/>
    </source>
</evidence>
<feature type="region of interest" description="Disordered" evidence="17">
    <location>
        <begin position="1"/>
        <end position="41"/>
    </location>
</feature>
<evidence type="ECO:0000256" key="17">
    <source>
        <dbReference type="SAM" id="MobiDB-lite"/>
    </source>
</evidence>
<feature type="compositionally biased region" description="Low complexity" evidence="17">
    <location>
        <begin position="514"/>
        <end position="525"/>
    </location>
</feature>
<feature type="compositionally biased region" description="Polar residues" evidence="17">
    <location>
        <begin position="651"/>
        <end position="676"/>
    </location>
</feature>
<keyword evidence="10" id="KW-0238">DNA-binding</keyword>
<feature type="domain" description="C2H2-type" evidence="18">
    <location>
        <begin position="431"/>
        <end position="458"/>
    </location>
</feature>
<feature type="compositionally biased region" description="Polar residues" evidence="17">
    <location>
        <begin position="319"/>
        <end position="338"/>
    </location>
</feature>
<feature type="compositionally biased region" description="Low complexity" evidence="17">
    <location>
        <begin position="571"/>
        <end position="583"/>
    </location>
</feature>
<organism evidence="19">
    <name type="scientific">Saccoglossus kowalevskii</name>
    <name type="common">Acorn worm</name>
    <dbReference type="NCBI Taxonomy" id="10224"/>
    <lineage>
        <taxon>Eukaryota</taxon>
        <taxon>Metazoa</taxon>
        <taxon>Hemichordata</taxon>
        <taxon>Enteropneusta</taxon>
        <taxon>Harrimaniidae</taxon>
        <taxon>Saccoglossus</taxon>
    </lineage>
</organism>
<feature type="region of interest" description="Disordered" evidence="17">
    <location>
        <begin position="268"/>
        <end position="338"/>
    </location>
</feature>
<dbReference type="GO" id="GO:0035107">
    <property type="term" value="P:appendage morphogenesis"/>
    <property type="evidence" value="ECO:0007669"/>
    <property type="project" value="UniProtKB-ARBA"/>
</dbReference>
<feature type="compositionally biased region" description="Polar residues" evidence="17">
    <location>
        <begin position="13"/>
        <end position="25"/>
    </location>
</feature>
<feature type="compositionally biased region" description="Low complexity" evidence="17">
    <location>
        <begin position="292"/>
        <end position="301"/>
    </location>
</feature>
<feature type="compositionally biased region" description="Acidic residues" evidence="17">
    <location>
        <begin position="637"/>
        <end position="649"/>
    </location>
</feature>
<feature type="compositionally biased region" description="Polar residues" evidence="17">
    <location>
        <begin position="882"/>
        <end position="893"/>
    </location>
</feature>
<evidence type="ECO:0000256" key="14">
    <source>
        <dbReference type="ARBA" id="ARBA00056983"/>
    </source>
</evidence>
<protein>
    <recommendedName>
        <fullName evidence="15">Homeotic protein spalt-major</fullName>
    </recommendedName>
</protein>
<dbReference type="GO" id="GO:0005634">
    <property type="term" value="C:nucleus"/>
    <property type="evidence" value="ECO:0007669"/>
    <property type="project" value="UniProtKB-SubCell"/>
</dbReference>
<evidence type="ECO:0000313" key="19">
    <source>
        <dbReference type="EMBL" id="ALR88687.1"/>
    </source>
</evidence>
<evidence type="ECO:0000256" key="8">
    <source>
        <dbReference type="ARBA" id="ARBA00022833"/>
    </source>
</evidence>
<dbReference type="GO" id="GO:0000981">
    <property type="term" value="F:DNA-binding transcription factor activity, RNA polymerase II-specific"/>
    <property type="evidence" value="ECO:0007669"/>
    <property type="project" value="TreeGrafter"/>
</dbReference>
<evidence type="ECO:0000256" key="1">
    <source>
        <dbReference type="ARBA" id="ARBA00004123"/>
    </source>
</evidence>
<dbReference type="GO" id="GO:0030154">
    <property type="term" value="P:cell differentiation"/>
    <property type="evidence" value="ECO:0007669"/>
    <property type="project" value="UniProtKB-ARBA"/>
</dbReference>
<dbReference type="SUPFAM" id="SSF57667">
    <property type="entry name" value="beta-beta-alpha zinc fingers"/>
    <property type="match status" value="5"/>
</dbReference>
<evidence type="ECO:0000256" key="15">
    <source>
        <dbReference type="ARBA" id="ARBA00071947"/>
    </source>
</evidence>
<sequence>MSRRKQAKPQHLGSDQDTSTILENGSRNEQHEDTLHSDEVEEDMGGDVHVCGKCRREFVILPDFIQHKKTCTKKRVVLLFEDDEHASDDGEDSSKYNGHVKRLKTDDDAEKINFDERSINSSEISKSDKSELEIPVSNSNEESMDCASNNESQDDNGLPMSNVSLENLENTQVAVAQYPPPMPLSTQPQHIGSIQEQLYALQQQQIQQLQLIQHIQHQLLSLSSAAGVIVQTPSIFTTAPSFPVSLPSLPPTPHSALSPPICSSVLSTSQSSINNQVQQPETKSASPVPTTQSAPPQQEQLPPLPPPQQSKPSSRPESLSMTPQITQAQQRPSILSPTTFPLPQHPFDILKQTAAMTTVANPLLPPTMPQMSAGLLPMHRKGKPPNVAVYDPKIREEDPFFKHKCRFCHKVFGSDSALQIHVRSHTGERPFKCTICGNRFSTKGNLKVHFQRHKAKYPHVPMDGRPYPPSPTEVKKSFGFPGYHLPIPTVPNDVAKLPASVPDHGTSPGLPVTSPSLPSNASNPSFYSTSTGEMMHTSLGVKHDTSFLRDDSPKNIDVAKLPVPTSEHDVSPSVPTTLPSLPVNATSPSVFPPSTDDQPGPPSMEEKETEDENCSVSGNGDDNASQEIVQEDTRSGDEEDFAMEDEVDETPSPTSTDVNDNAKKSSLMQSPMNPHNMNSITTVVSATSMPQMSIPVIPKSEVSIFTSGILPRTTIPSPYTAVLDSNMKASETSKLQQLVENIEQKLTDPNQCIICHRILSCKSALQMHYRTHTGERPFKCKLCTRAFTTKGNLKTHYGVHRSKPPVRVFHKCPVCHKQFTNAMVLQQHIRMHTGEVAHLSSEAYSSISDMMLDDDMEESQHEISSETPNEEAYKLYERSIGNKESNSEPSMDNLSPPPLINDKSSPLEDSVFFPSPMTTGAASLNALENQVRSIASVITTRPMSTMKSVDSIANALHHNITSVVNTYGIHRPANDPPRSLSLGSPVTTNSPCSSNFEQATGSESGSTSPDLKIDELNDRPLQIDESYAHENGALDLSSKPTTESCSSSPSPAYTPMSSSDPLSPMDSGSNDSLNRLTASVRRGQLSTMCNICGKAFACASALEIHYRSHTKERPFRCDICVKGFSTKGNLKQHMLTHKIRDLPMQNFENSPPVTMNRAPSPVPTEPETNNIVNLKADFQQSPPQEVVHNHDLNSDSLRPKPRHACNTCGKQFQSDSALQIHVRTHTGEKPFKCHICHRCFTTKGNMKVHMGTHMWNGGSSRRGRRMSMDTAPMIISPKEGEIFRHDFLVRHPMDGPYFQYPVLTNGILPKPNEISVIQNHTPLPVFTQAHIPENGTPERESFGHDMKKEVLQASENAEH</sequence>
<dbReference type="FunFam" id="3.30.160.60:FF:000193">
    <property type="entry name" value="Zinc finger protein 300"/>
    <property type="match status" value="1"/>
</dbReference>
<keyword evidence="11" id="KW-0804">Transcription</keyword>
<dbReference type="InterPro" id="IPR051565">
    <property type="entry name" value="Sal_C2H2-zinc-finger"/>
</dbReference>
<comment type="function">
    <text evidence="14">Required for the establishment of the posterior-most head and the anterior-most tail segments of the embryo. Probably function as a transcriptional regulator. Could repress the transcription of the tsh gene.</text>
</comment>
<feature type="compositionally biased region" description="Polar residues" evidence="17">
    <location>
        <begin position="268"/>
        <end position="291"/>
    </location>
</feature>
<evidence type="ECO:0000256" key="3">
    <source>
        <dbReference type="ARBA" id="ARBA00022473"/>
    </source>
</evidence>
<feature type="domain" description="C2H2-type" evidence="18">
    <location>
        <begin position="1231"/>
        <end position="1253"/>
    </location>
</feature>
<dbReference type="FunFam" id="3.30.160.60:FF:000025">
    <property type="entry name" value="Spalt-like transcription factor 1"/>
    <property type="match status" value="1"/>
</dbReference>
<evidence type="ECO:0000256" key="13">
    <source>
        <dbReference type="ARBA" id="ARBA00038474"/>
    </source>
</evidence>
<dbReference type="FunFam" id="3.30.160.60:FF:000130">
    <property type="entry name" value="Spalt-like transcription factor 4"/>
    <property type="match status" value="1"/>
</dbReference>
<dbReference type="GO" id="GO:0008270">
    <property type="term" value="F:zinc ion binding"/>
    <property type="evidence" value="ECO:0007669"/>
    <property type="project" value="UniProtKB-KW"/>
</dbReference>
<feature type="region of interest" description="Disordered" evidence="17">
    <location>
        <begin position="882"/>
        <end position="907"/>
    </location>
</feature>
<dbReference type="FunFam" id="3.30.160.60:FF:000291">
    <property type="entry name" value="Spalt-like transcription factor 4"/>
    <property type="match status" value="1"/>
</dbReference>
<dbReference type="PROSITE" id="PS50157">
    <property type="entry name" value="ZINC_FINGER_C2H2_2"/>
    <property type="match status" value="9"/>
</dbReference>
<feature type="domain" description="C2H2-type" evidence="18">
    <location>
        <begin position="1203"/>
        <end position="1230"/>
    </location>
</feature>
<dbReference type="GO" id="GO:0007399">
    <property type="term" value="P:nervous system development"/>
    <property type="evidence" value="ECO:0007669"/>
    <property type="project" value="UniProtKB-ARBA"/>
</dbReference>
<evidence type="ECO:0000256" key="10">
    <source>
        <dbReference type="ARBA" id="ARBA00023125"/>
    </source>
</evidence>
<evidence type="ECO:0000259" key="18">
    <source>
        <dbReference type="PROSITE" id="PS50157"/>
    </source>
</evidence>
<dbReference type="OrthoDB" id="8749569at2759"/>
<keyword evidence="9" id="KW-0805">Transcription regulation</keyword>
<feature type="compositionally biased region" description="Basic and acidic residues" evidence="17">
    <location>
        <begin position="545"/>
        <end position="554"/>
    </location>
</feature>
<comment type="subcellular location">
    <subcellularLocation>
        <location evidence="1">Nucleus</location>
    </subcellularLocation>
</comment>
<dbReference type="SMART" id="SM00355">
    <property type="entry name" value="ZnF_C2H2"/>
    <property type="match status" value="10"/>
</dbReference>
<keyword evidence="8" id="KW-0862">Zinc</keyword>
<feature type="domain" description="C2H2-type" evidence="18">
    <location>
        <begin position="1087"/>
        <end position="1114"/>
    </location>
</feature>
<dbReference type="PANTHER" id="PTHR23233:SF84">
    <property type="entry name" value="FI23031P1"/>
    <property type="match status" value="1"/>
</dbReference>
<feature type="domain" description="C2H2-type" evidence="18">
    <location>
        <begin position="778"/>
        <end position="805"/>
    </location>
</feature>
<evidence type="ECO:0000256" key="16">
    <source>
        <dbReference type="PROSITE-ProRule" id="PRU00042"/>
    </source>
</evidence>
<dbReference type="Gene3D" id="3.30.160.60">
    <property type="entry name" value="Classic Zinc Finger"/>
    <property type="match status" value="9"/>
</dbReference>
<dbReference type="FunFam" id="3.30.160.60:FF:000341">
    <property type="entry name" value="Spalt-like transcription factor 1"/>
    <property type="match status" value="1"/>
</dbReference>
<accession>A0A0U2UAS3</accession>
<dbReference type="GO" id="GO:0000978">
    <property type="term" value="F:RNA polymerase II cis-regulatory region sequence-specific DNA binding"/>
    <property type="evidence" value="ECO:0007669"/>
    <property type="project" value="TreeGrafter"/>
</dbReference>
<feature type="region of interest" description="Disordered" evidence="17">
    <location>
        <begin position="971"/>
        <end position="1013"/>
    </location>
</feature>
<feature type="compositionally biased region" description="Polar residues" evidence="17">
    <location>
        <begin position="136"/>
        <end position="151"/>
    </location>
</feature>
<dbReference type="InterPro" id="IPR036236">
    <property type="entry name" value="Znf_C2H2_sf"/>
</dbReference>
<comment type="similarity">
    <text evidence="13">Belongs to the sal C2H2-type zinc-finger protein family.</text>
</comment>
<dbReference type="PANTHER" id="PTHR23233">
    <property type="entry name" value="SAL-LIKE PROTEIN"/>
    <property type="match status" value="1"/>
</dbReference>
<feature type="region of interest" description="Disordered" evidence="17">
    <location>
        <begin position="1144"/>
        <end position="1164"/>
    </location>
</feature>
<evidence type="ECO:0000256" key="12">
    <source>
        <dbReference type="ARBA" id="ARBA00023242"/>
    </source>
</evidence>
<proteinExistence type="evidence at transcript level"/>
<feature type="compositionally biased region" description="Low complexity" evidence="17">
    <location>
        <begin position="1037"/>
        <end position="1069"/>
    </location>
</feature>
<feature type="compositionally biased region" description="Polar residues" evidence="17">
    <location>
        <begin position="981"/>
        <end position="1009"/>
    </location>
</feature>
<feature type="domain" description="C2H2-type" evidence="18">
    <location>
        <begin position="403"/>
        <end position="430"/>
    </location>
</feature>
<feature type="domain" description="C2H2-type" evidence="18">
    <location>
        <begin position="1115"/>
        <end position="1137"/>
    </location>
</feature>
<evidence type="ECO:0000256" key="4">
    <source>
        <dbReference type="ARBA" id="ARBA00022553"/>
    </source>
</evidence>
<feature type="compositionally biased region" description="Basic and acidic residues" evidence="17">
    <location>
        <begin position="26"/>
        <end position="38"/>
    </location>
</feature>
<feature type="compositionally biased region" description="Polar residues" evidence="17">
    <location>
        <begin position="614"/>
        <end position="628"/>
    </location>
</feature>
<evidence type="ECO:0000256" key="5">
    <source>
        <dbReference type="ARBA" id="ARBA00022723"/>
    </source>
</evidence>
<evidence type="ECO:0000256" key="7">
    <source>
        <dbReference type="ARBA" id="ARBA00022771"/>
    </source>
</evidence>
<evidence type="ECO:0000256" key="2">
    <source>
        <dbReference type="ARBA" id="ARBA00006991"/>
    </source>
</evidence>
<dbReference type="GO" id="GO:0048513">
    <property type="term" value="P:animal organ development"/>
    <property type="evidence" value="ECO:0007669"/>
    <property type="project" value="UniProtKB-ARBA"/>
</dbReference>
<keyword evidence="6" id="KW-0677">Repeat</keyword>
<feature type="region of interest" description="Disordered" evidence="17">
    <location>
        <begin position="1034"/>
        <end position="1073"/>
    </location>
</feature>
<feature type="region of interest" description="Disordered" evidence="17">
    <location>
        <begin position="545"/>
        <end position="676"/>
    </location>
</feature>
<keyword evidence="7 16" id="KW-0863">Zinc-finger</keyword>
<name>A0A0U2UAS3_SACKO</name>
<feature type="region of interest" description="Disordered" evidence="17">
    <location>
        <begin position="122"/>
        <end position="162"/>
    </location>
</feature>
<dbReference type="EMBL" id="KU052854">
    <property type="protein sequence ID" value="ALR88687.1"/>
    <property type="molecule type" value="mRNA"/>
</dbReference>
<dbReference type="Pfam" id="PF00096">
    <property type="entry name" value="zf-C2H2"/>
    <property type="match status" value="7"/>
</dbReference>
<comment type="similarity">
    <text evidence="2">Belongs to the krueppel C2H2-type zinc-finger protein family.</text>
</comment>
<keyword evidence="5" id="KW-0479">Metal-binding</keyword>
<evidence type="ECO:0000256" key="6">
    <source>
        <dbReference type="ARBA" id="ARBA00022737"/>
    </source>
</evidence>
<dbReference type="InterPro" id="IPR013087">
    <property type="entry name" value="Znf_C2H2_type"/>
</dbReference>
<dbReference type="FunFam" id="3.30.160.60:FF:002027">
    <property type="entry name" value="Blast:Sal-like protein 3"/>
    <property type="match status" value="1"/>
</dbReference>
<keyword evidence="12" id="KW-0539">Nucleus</keyword>
<dbReference type="PROSITE" id="PS00028">
    <property type="entry name" value="ZINC_FINGER_C2H2_1"/>
    <property type="match status" value="9"/>
</dbReference>
<keyword evidence="4" id="KW-0597">Phosphoprotein</keyword>
<reference evidence="19" key="1">
    <citation type="journal article" date="2015" name="Nature">
        <title>Hemichordate genomes and deuterostome origins.</title>
        <authorList>
            <person name="Simakov O."/>
            <person name="Kawashima T."/>
            <person name="Marletaz F."/>
            <person name="Jenkins J."/>
            <person name="Koyanagi R."/>
            <person name="Mitros T."/>
            <person name="Hisata K."/>
            <person name="Bredeson J."/>
            <person name="Shoguchi E."/>
            <person name="Gyoja F."/>
            <person name="Yue J.X."/>
            <person name="Chen Y.C."/>
            <person name="Freeman R.M.Jr."/>
            <person name="Sasaki A."/>
            <person name="Hikosaka-Katayama T."/>
            <person name="Sato A."/>
            <person name="Fujie M."/>
            <person name="Baughman K.W."/>
            <person name="Levine J."/>
            <person name="Gonzalez P."/>
            <person name="Cameron C."/>
            <person name="Fritzenwanker J.H."/>
            <person name="Pani A.M."/>
            <person name="Goto H."/>
            <person name="Kanda M."/>
            <person name="Arakaki N."/>
            <person name="Yamasaki S."/>
            <person name="Qu J."/>
            <person name="Cree A."/>
            <person name="Ding Y."/>
            <person name="Dinh H.H."/>
            <person name="Dugan S."/>
            <person name="Holder M."/>
            <person name="Jhangiani S.N."/>
            <person name="Kovar C.L."/>
            <person name="Lee S.L."/>
            <person name="Lewis L.R."/>
            <person name="Morton D."/>
            <person name="Nazareth L.V."/>
            <person name="Okwuonu G."/>
            <person name="Santibanez J."/>
            <person name="Chen R."/>
            <person name="Richards S."/>
            <person name="Muzny D.M."/>
            <person name="Gillis A."/>
            <person name="Peshkin L."/>
            <person name="Wu M."/>
            <person name="Humphreys T."/>
            <person name="Su Y.H."/>
            <person name="Putnam N.H."/>
            <person name="Schmutz J."/>
            <person name="Fujiyama A."/>
            <person name="Yu J.K."/>
            <person name="Tagawa K."/>
            <person name="Worley K.C."/>
            <person name="Gibbs R.A."/>
            <person name="Kirschner M.W."/>
            <person name="Lowe C.J."/>
            <person name="Satoh N."/>
            <person name="Rokhsar D.S."/>
            <person name="Gerhart J."/>
        </authorList>
    </citation>
    <scope>NUCLEOTIDE SEQUENCE</scope>
</reference>
<feature type="domain" description="C2H2-type" evidence="18">
    <location>
        <begin position="810"/>
        <end position="837"/>
    </location>
</feature>
<evidence type="ECO:0000256" key="9">
    <source>
        <dbReference type="ARBA" id="ARBA00023015"/>
    </source>
</evidence>
<feature type="region of interest" description="Disordered" evidence="17">
    <location>
        <begin position="496"/>
        <end position="531"/>
    </location>
</feature>
<dbReference type="FunFam" id="3.30.160.60:FF:000215">
    <property type="entry name" value="Spalt-like transcription factor 3"/>
    <property type="match status" value="1"/>
</dbReference>
<keyword evidence="3" id="KW-0217">Developmental protein</keyword>